<reference evidence="6" key="2">
    <citation type="journal article" date="2013" name="Nat. Genet.">
        <title>The genome of the platyfish, Xiphophorus maculatus, provides insights into evolutionary adaptation and several complex traits.</title>
        <authorList>
            <person name="Schartl M."/>
            <person name="Walter R.B."/>
            <person name="Shen Y."/>
            <person name="Garcia T."/>
            <person name="Catchen J."/>
            <person name="Amores A."/>
            <person name="Braasch I."/>
            <person name="Chalopin D."/>
            <person name="Volff J.N."/>
            <person name="Lesch K.P."/>
            <person name="Bisazza A."/>
            <person name="Minx P."/>
            <person name="Hillier L."/>
            <person name="Wilson R.K."/>
            <person name="Fuerstenberg S."/>
            <person name="Boore J."/>
            <person name="Searle S."/>
            <person name="Postlethwait J.H."/>
            <person name="Warren W.C."/>
        </authorList>
    </citation>
    <scope>NUCLEOTIDE SEQUENCE [LARGE SCALE GENOMIC DNA]</scope>
    <source>
        <strain evidence="6">JP 163 A</strain>
    </source>
</reference>
<reference evidence="5" key="3">
    <citation type="submission" date="2025-08" db="UniProtKB">
        <authorList>
            <consortium name="Ensembl"/>
        </authorList>
    </citation>
    <scope>IDENTIFICATION</scope>
    <source>
        <strain evidence="5">JP 163 A</strain>
    </source>
</reference>
<feature type="region of interest" description="Disordered" evidence="3">
    <location>
        <begin position="1141"/>
        <end position="1161"/>
    </location>
</feature>
<dbReference type="GO" id="GO:0051018">
    <property type="term" value="F:protein kinase A binding"/>
    <property type="evidence" value="ECO:0007669"/>
    <property type="project" value="TreeGrafter"/>
</dbReference>
<reference evidence="5" key="4">
    <citation type="submission" date="2025-09" db="UniProtKB">
        <authorList>
            <consortium name="Ensembl"/>
        </authorList>
    </citation>
    <scope>IDENTIFICATION</scope>
    <source>
        <strain evidence="5">JP 163 A</strain>
    </source>
</reference>
<comment type="similarity">
    <text evidence="1">Belongs to the AKAP110 family.</text>
</comment>
<evidence type="ECO:0000256" key="2">
    <source>
        <dbReference type="ARBA" id="ARBA00022553"/>
    </source>
</evidence>
<sequence length="1358" mass="149215">MSCLYLSFPQICFVNLDPQKTNCRDDKNNKKLASVSPDLPKLVELLTIHQPKENEILLLGGLETSEICQTHPHSPLQVRKRHSTPPASIILEINKFLIGMQWGKEQQLQHGQTTGQKVDDDTNRSISSIEEDFQTASEHLGEDSEDDGLRNGKIFSRVLEFDTFLQPGSVNIEKRVGDVGNSSVEASQNHCVRHLCHRGQLARHHSQDDSDVKREGLPSASVHTKESAGHYATNLAESVLQDAFIRLSQDETSFVPEAAISVSLSSCPSNRSSKTKQPSKQRTCSFELPKIVIVQSPDNSDGAAEWSETQPSHSSGHKHVEMALACAASVIGTISSPELTEKLTLDSASVEVTEEELQQVKERSDYSVSSAMCGMAQVAGAVAAVELTEDSVGDGDSDVDSSEAYTASHGLMSAAKASTAFPLHCSVAAGTSVEAFRANIAEILHREAAEVLTQPQGYKSVAHLLERTHSKIVDGITCPKKCCMDESGVDDLINEVADSLFKHALEKAKKKKELEGAGKDAPSLQVFLQDSVNNLLFDILCLTQKKISHISEGDQGSEEVQKIDICPLEPDAAKESKDPLSQLKSLVGMSHSTNSENLFHSLGEIPSHNTERKGRIMMGSDSKQTSLVSQSSLNSCSSLLSLRMDSDFKAPITCYAEDLAATVVSMATELAAICLENSTGKQPWFCALNGTSTEVPETYLMPTCRTVLRRKESQSSNVASRKHRAPRLSEIKRKTEEQPELMERLVNRVVDESVNLDEPQDPFALFASEVTARIMNCPELNVVDTSKSGQQRSRLQCEKWSRGKASSYESIPEENTDPSGAPNTLGPGSRLGQNLSRGSSISKQSSCESITDEFSRFMVNQMETEGRGFDLLLDYYAGKNASTILAAAVQQAATKKNGHLNIRASSCLSKQSSTESITEEFYRFMLRDMDKENKECGIAKTKEWSNSLFPPTPRTPFCIRQSSVPDRRSSDSRLTVNSPIKANSFDGFARNVYGDTLNIYPTNSVSATGLCKSDSCLYQRGKTDQITDMLIHETWSSSIESLMRKNKIIADPEDSIELEAAGDSQPHVQQFANRLAADIVDIGKSALGGQQDVAGITAGSHTQPHTPVVERRRGFKQSHLACSRIRTSQEGPRDVPLIHIEGDQRVEETLSKPERTGTGAQETSVDVMQMEMPIASSSRYYYTTYNPVGESVVKKGDIRDKRSMSASSEESMGSWSHMTPEDDPHEETSSFIQLSEGSVTIAPRYQSSSGSPAGGGSNLRQLLVVNCDLEQECEDSELRVALQWIAASELGLPALYFRKSKEKRLTKFQRVVHLMAQKAWRIADLFSAVVQFCKLHKTKEEADRSLRASLFDWLLETL</sequence>
<feature type="region of interest" description="Disordered" evidence="3">
    <location>
        <begin position="202"/>
        <end position="221"/>
    </location>
</feature>
<dbReference type="GeneTree" id="ENSGT00940000153313"/>
<dbReference type="Ensembl" id="ENSXMAT00000021740.1">
    <property type="protein sequence ID" value="ENSXMAP00000040495.1"/>
    <property type="gene ID" value="ENSXMAG00000010815.2"/>
</dbReference>
<evidence type="ECO:0000256" key="1">
    <source>
        <dbReference type="ARBA" id="ARBA00005764"/>
    </source>
</evidence>
<feature type="compositionally biased region" description="Low complexity" evidence="3">
    <location>
        <begin position="1204"/>
        <end position="1216"/>
    </location>
</feature>
<dbReference type="PANTHER" id="PTHR10226:SF7">
    <property type="entry name" value="A-KINASE ANCHOR PROTEIN SPHKAP"/>
    <property type="match status" value="1"/>
</dbReference>
<evidence type="ECO:0000259" key="4">
    <source>
        <dbReference type="Pfam" id="PF05716"/>
    </source>
</evidence>
<keyword evidence="2" id="KW-0597">Phosphoprotein</keyword>
<proteinExistence type="inferred from homology"/>
<feature type="compositionally biased region" description="Basic and acidic residues" evidence="3">
    <location>
        <begin position="1141"/>
        <end position="1155"/>
    </location>
</feature>
<reference evidence="6" key="1">
    <citation type="submission" date="2012-01" db="EMBL/GenBank/DDBJ databases">
        <authorList>
            <person name="Walter R."/>
            <person name="Schartl M."/>
            <person name="Warren W."/>
        </authorList>
    </citation>
    <scope>NUCLEOTIDE SEQUENCE [LARGE SCALE GENOMIC DNA]</scope>
    <source>
        <strain evidence="6">JP 163 A</strain>
    </source>
</reference>
<dbReference type="InterPro" id="IPR018292">
    <property type="entry name" value="AKAP_110_C"/>
</dbReference>
<evidence type="ECO:0000313" key="5">
    <source>
        <dbReference type="Ensembl" id="ENSXMAP00000040495.1"/>
    </source>
</evidence>
<accession>A0A3B5RC13</accession>
<feature type="region of interest" description="Disordered" evidence="3">
    <location>
        <begin position="806"/>
        <end position="847"/>
    </location>
</feature>
<name>A0A3B5RC13_XIPMA</name>
<feature type="region of interest" description="Disordered" evidence="3">
    <location>
        <begin position="1196"/>
        <end position="1231"/>
    </location>
</feature>
<dbReference type="InterPro" id="IPR008382">
    <property type="entry name" value="SPHK1-interactor_AKAP_110"/>
</dbReference>
<dbReference type="GO" id="GO:0005739">
    <property type="term" value="C:mitochondrion"/>
    <property type="evidence" value="ECO:0007669"/>
    <property type="project" value="TreeGrafter"/>
</dbReference>
<evidence type="ECO:0000313" key="6">
    <source>
        <dbReference type="Proteomes" id="UP000002852"/>
    </source>
</evidence>
<organism evidence="5 6">
    <name type="scientific">Xiphophorus maculatus</name>
    <name type="common">Southern platyfish</name>
    <name type="synonym">Platypoecilus maculatus</name>
    <dbReference type="NCBI Taxonomy" id="8083"/>
    <lineage>
        <taxon>Eukaryota</taxon>
        <taxon>Metazoa</taxon>
        <taxon>Chordata</taxon>
        <taxon>Craniata</taxon>
        <taxon>Vertebrata</taxon>
        <taxon>Euteleostomi</taxon>
        <taxon>Actinopterygii</taxon>
        <taxon>Neopterygii</taxon>
        <taxon>Teleostei</taxon>
        <taxon>Neoteleostei</taxon>
        <taxon>Acanthomorphata</taxon>
        <taxon>Ovalentaria</taxon>
        <taxon>Atherinomorphae</taxon>
        <taxon>Cyprinodontiformes</taxon>
        <taxon>Poeciliidae</taxon>
        <taxon>Poeciliinae</taxon>
        <taxon>Xiphophorus</taxon>
    </lineage>
</organism>
<dbReference type="Pfam" id="PF05716">
    <property type="entry name" value="AKAP_110"/>
    <property type="match status" value="1"/>
</dbReference>
<dbReference type="PANTHER" id="PTHR10226">
    <property type="entry name" value="A KINASE ANCHOR PROTEIN"/>
    <property type="match status" value="1"/>
</dbReference>
<protein>
    <submittedName>
        <fullName evidence="5">SPHK1 interactor, AKAP domain containing</fullName>
    </submittedName>
</protein>
<dbReference type="Proteomes" id="UP000002852">
    <property type="component" value="Unassembled WGS sequence"/>
</dbReference>
<evidence type="ECO:0000256" key="3">
    <source>
        <dbReference type="SAM" id="MobiDB-lite"/>
    </source>
</evidence>
<keyword evidence="6" id="KW-1185">Reference proteome</keyword>
<feature type="compositionally biased region" description="Basic and acidic residues" evidence="3">
    <location>
        <begin position="1219"/>
        <end position="1228"/>
    </location>
</feature>
<feature type="compositionally biased region" description="Basic and acidic residues" evidence="3">
    <location>
        <begin position="205"/>
        <end position="216"/>
    </location>
</feature>
<feature type="domain" description="A-kinase anchor 110kDa C-terminal" evidence="4">
    <location>
        <begin position="1244"/>
        <end position="1356"/>
    </location>
</feature>